<accession>A0A9P5VJ75</accession>
<evidence type="ECO:0000313" key="4">
    <source>
        <dbReference type="Proteomes" id="UP000696485"/>
    </source>
</evidence>
<evidence type="ECO:0000256" key="1">
    <source>
        <dbReference type="SAM" id="MobiDB-lite"/>
    </source>
</evidence>
<feature type="compositionally biased region" description="Polar residues" evidence="1">
    <location>
        <begin position="332"/>
        <end position="343"/>
    </location>
</feature>
<feature type="compositionally biased region" description="Basic and acidic residues" evidence="1">
    <location>
        <begin position="237"/>
        <end position="249"/>
    </location>
</feature>
<feature type="transmembrane region" description="Helical" evidence="2">
    <location>
        <begin position="65"/>
        <end position="87"/>
    </location>
</feature>
<dbReference type="Proteomes" id="UP000696485">
    <property type="component" value="Unassembled WGS sequence"/>
</dbReference>
<feature type="compositionally biased region" description="Polar residues" evidence="1">
    <location>
        <begin position="288"/>
        <end position="300"/>
    </location>
</feature>
<reference evidence="3" key="1">
    <citation type="journal article" date="2020" name="Fungal Divers.">
        <title>Resolving the Mortierellaceae phylogeny through synthesis of multi-gene phylogenetics and phylogenomics.</title>
        <authorList>
            <person name="Vandepol N."/>
            <person name="Liber J."/>
            <person name="Desiro A."/>
            <person name="Na H."/>
            <person name="Kennedy M."/>
            <person name="Barry K."/>
            <person name="Grigoriev I.V."/>
            <person name="Miller A.N."/>
            <person name="O'Donnell K."/>
            <person name="Stajich J.E."/>
            <person name="Bonito G."/>
        </authorList>
    </citation>
    <scope>NUCLEOTIDE SEQUENCE</scope>
    <source>
        <strain evidence="3">NVP1</strain>
    </source>
</reference>
<organism evidence="3 4">
    <name type="scientific">Podila minutissima</name>
    <dbReference type="NCBI Taxonomy" id="64525"/>
    <lineage>
        <taxon>Eukaryota</taxon>
        <taxon>Fungi</taxon>
        <taxon>Fungi incertae sedis</taxon>
        <taxon>Mucoromycota</taxon>
        <taxon>Mortierellomycotina</taxon>
        <taxon>Mortierellomycetes</taxon>
        <taxon>Mortierellales</taxon>
        <taxon>Mortierellaceae</taxon>
        <taxon>Podila</taxon>
    </lineage>
</organism>
<keyword evidence="2" id="KW-1133">Transmembrane helix</keyword>
<feature type="compositionally biased region" description="Acidic residues" evidence="1">
    <location>
        <begin position="227"/>
        <end position="236"/>
    </location>
</feature>
<keyword evidence="2" id="KW-0812">Transmembrane</keyword>
<protein>
    <submittedName>
        <fullName evidence="3">Uncharacterized protein</fullName>
    </submittedName>
</protein>
<feature type="region of interest" description="Disordered" evidence="1">
    <location>
        <begin position="205"/>
        <end position="371"/>
    </location>
</feature>
<proteinExistence type="predicted"/>
<keyword evidence="2" id="KW-0472">Membrane</keyword>
<feature type="compositionally biased region" description="Polar residues" evidence="1">
    <location>
        <begin position="360"/>
        <end position="371"/>
    </location>
</feature>
<sequence length="371" mass="40147">MSANCPVQPTCPESSRVCSPVCKSGFSCTLNVIDAPCQCPIASCTKVTFDTGDSGTTQPDSSGSIVGPIVGGIAGLAVVAAIVVLVIRRKRKRHHLRKTMVDPDDSIESFSKRWTIPGDRSSTRSPFVISLIDDSPNKHDSVASHMSGILDEAVVMDVTAKATPQVMKLHTIKQTNTELIQRSNTLHTSNSIKRSNSRNVASVKLNSKGGYSRNRQQQNPSPLGAQSDDDDDSNDDTENKDNNDSHERPLSTMSDNNPFLSIEERSKSADDCSISTRNPFESPRETEFSSVSLSSTTARGSTIIPDSRQSLEYSPFHPPARLTPWANDGPSRDSTLSTASDARSSTRGDGEEIMIFWGGSHTNRNSKASDM</sequence>
<comment type="caution">
    <text evidence="3">The sequence shown here is derived from an EMBL/GenBank/DDBJ whole genome shotgun (WGS) entry which is preliminary data.</text>
</comment>
<dbReference type="AlphaFoldDB" id="A0A9P5VJ75"/>
<name>A0A9P5VJ75_9FUNG</name>
<keyword evidence="4" id="KW-1185">Reference proteome</keyword>
<dbReference type="EMBL" id="JAAAUY010000728">
    <property type="protein sequence ID" value="KAF9326858.1"/>
    <property type="molecule type" value="Genomic_DNA"/>
</dbReference>
<evidence type="ECO:0000256" key="2">
    <source>
        <dbReference type="SAM" id="Phobius"/>
    </source>
</evidence>
<evidence type="ECO:0000313" key="3">
    <source>
        <dbReference type="EMBL" id="KAF9326858.1"/>
    </source>
</evidence>
<gene>
    <name evidence="3" type="ORF">BG006_009757</name>
</gene>